<reference evidence="1" key="1">
    <citation type="submission" date="2022-01" db="EMBL/GenBank/DDBJ databases">
        <title>Lysobacter chinensis sp. nov., a bacterium isolated from cow dung compost.</title>
        <authorList>
            <person name="Liu Y."/>
        </authorList>
    </citation>
    <scope>NUCLEOTIDE SEQUENCE</scope>
    <source>
        <strain evidence="1">TLK-CK17</strain>
    </source>
</reference>
<reference evidence="1" key="2">
    <citation type="submission" date="2022-01" db="EMBL/GenBank/DDBJ databases">
        <authorList>
            <person name="Zhou L.Y."/>
        </authorList>
    </citation>
    <scope>NUCLEOTIDE SEQUENCE</scope>
    <source>
        <strain evidence="1">TLK-CK17</strain>
    </source>
</reference>
<protein>
    <submittedName>
        <fullName evidence="1">Uncharacterized protein</fullName>
    </submittedName>
</protein>
<dbReference type="RefSeq" id="WP_237053344.1">
    <property type="nucleotide sequence ID" value="NZ_JAKJPO010000001.1"/>
</dbReference>
<dbReference type="Proteomes" id="UP001430796">
    <property type="component" value="Unassembled WGS sequence"/>
</dbReference>
<dbReference type="EMBL" id="JAKJPO010000001">
    <property type="protein sequence ID" value="MCF7220997.1"/>
    <property type="molecule type" value="Genomic_DNA"/>
</dbReference>
<sequence>MNVQIAQSMNNATNDQERYAILAGFARGNAELRARGAAEELVDALYFAGAAFNRWKAIATVREAAAV</sequence>
<name>A0ABS9HS95_9GAMM</name>
<keyword evidence="2" id="KW-1185">Reference proteome</keyword>
<evidence type="ECO:0000313" key="2">
    <source>
        <dbReference type="Proteomes" id="UP001430796"/>
    </source>
</evidence>
<accession>A0ABS9HS95</accession>
<evidence type="ECO:0000313" key="1">
    <source>
        <dbReference type="EMBL" id="MCF7220997.1"/>
    </source>
</evidence>
<comment type="caution">
    <text evidence="1">The sequence shown here is derived from an EMBL/GenBank/DDBJ whole genome shotgun (WGS) entry which is preliminary data.</text>
</comment>
<organism evidence="1 2">
    <name type="scientific">Marilutibacter chinensis</name>
    <dbReference type="NCBI Taxonomy" id="2912247"/>
    <lineage>
        <taxon>Bacteria</taxon>
        <taxon>Pseudomonadati</taxon>
        <taxon>Pseudomonadota</taxon>
        <taxon>Gammaproteobacteria</taxon>
        <taxon>Lysobacterales</taxon>
        <taxon>Lysobacteraceae</taxon>
        <taxon>Marilutibacter</taxon>
    </lineage>
</organism>
<gene>
    <name evidence="1" type="ORF">L3V18_04235</name>
</gene>
<proteinExistence type="predicted"/>